<accession>A0ABN6N0T9</accession>
<gene>
    <name evidence="2" type="ORF">AMOR_57840</name>
</gene>
<organism evidence="2 3">
    <name type="scientific">Anaeromyxobacter oryzae</name>
    <dbReference type="NCBI Taxonomy" id="2918170"/>
    <lineage>
        <taxon>Bacteria</taxon>
        <taxon>Pseudomonadati</taxon>
        <taxon>Myxococcota</taxon>
        <taxon>Myxococcia</taxon>
        <taxon>Myxococcales</taxon>
        <taxon>Cystobacterineae</taxon>
        <taxon>Anaeromyxobacteraceae</taxon>
        <taxon>Anaeromyxobacter</taxon>
    </lineage>
</organism>
<evidence type="ECO:0000313" key="3">
    <source>
        <dbReference type="Proteomes" id="UP001162891"/>
    </source>
</evidence>
<protein>
    <submittedName>
        <fullName evidence="2">Uncharacterized protein</fullName>
    </submittedName>
</protein>
<evidence type="ECO:0000256" key="1">
    <source>
        <dbReference type="SAM" id="SignalP"/>
    </source>
</evidence>
<keyword evidence="1" id="KW-0732">Signal</keyword>
<sequence>MRTLLLLSAALLALAAAPARAQLSTRMIALESGASTPLGSGPGAHAPAAVAAALWLDGDLDLVLRLALGTAPRTSGRPAAGWMAGTAALRWSLAPGPLRPQLLVEAGWTRGRGPGGANRLALGGGGALEWFYARDLSVALAAAVRRAPAGPGARLDLTAALAAYF</sequence>
<reference evidence="3" key="1">
    <citation type="journal article" date="2022" name="Int. J. Syst. Evol. Microbiol.">
        <title>Anaeromyxobacter oryzae sp. nov., Anaeromyxobacter diazotrophicus sp. nov. and Anaeromyxobacter paludicola sp. nov., isolated from paddy soils.</title>
        <authorList>
            <person name="Itoh H."/>
            <person name="Xu Z."/>
            <person name="Mise K."/>
            <person name="Masuda Y."/>
            <person name="Ushijima N."/>
            <person name="Hayakawa C."/>
            <person name="Shiratori Y."/>
            <person name="Senoo K."/>
        </authorList>
    </citation>
    <scope>NUCLEOTIDE SEQUENCE [LARGE SCALE GENOMIC DNA]</scope>
    <source>
        <strain evidence="3">Red232</strain>
    </source>
</reference>
<proteinExistence type="predicted"/>
<feature type="signal peptide" evidence="1">
    <location>
        <begin position="1"/>
        <end position="21"/>
    </location>
</feature>
<dbReference type="Proteomes" id="UP001162891">
    <property type="component" value="Chromosome"/>
</dbReference>
<feature type="chain" id="PRO_5045940537" evidence="1">
    <location>
        <begin position="22"/>
        <end position="165"/>
    </location>
</feature>
<name>A0ABN6N0T9_9BACT</name>
<keyword evidence="3" id="KW-1185">Reference proteome</keyword>
<evidence type="ECO:0000313" key="2">
    <source>
        <dbReference type="EMBL" id="BDG06788.1"/>
    </source>
</evidence>
<dbReference type="EMBL" id="AP025591">
    <property type="protein sequence ID" value="BDG06788.1"/>
    <property type="molecule type" value="Genomic_DNA"/>
</dbReference>
<dbReference type="RefSeq" id="WP_248357263.1">
    <property type="nucleotide sequence ID" value="NZ_AP025591.1"/>
</dbReference>